<name>A0A7L5DVM4_9BACT</name>
<dbReference type="PANTHER" id="PTHR12993">
    <property type="entry name" value="N-ACETYLGLUCOSAMINYL-PHOSPHATIDYLINOSITOL DE-N-ACETYLASE-RELATED"/>
    <property type="match status" value="1"/>
</dbReference>
<sequence length="247" mass="27838">MHSGPEKARALDQRAIILDDVQSLGSMLILAPHPDDESLGCGGTIIRLRQAGLPVYVVFVSDGSMSHPNSPTYPAGRLRDLRETEAREALSRLGVSADACTFMRLPDTAVPFPDQQGFAEAVATLVGLIEAVHPATILVPWERDPHRDHRATWQLLQTARTHLTMPTRVLEYLIWLWELGRPDDMPRPDERRVWKVPIDTVIDQRNRAIAAHASQVTRLIDDDPTAFYLSPELLTHFERPYELFLEV</sequence>
<dbReference type="SUPFAM" id="SSF102588">
    <property type="entry name" value="LmbE-like"/>
    <property type="match status" value="1"/>
</dbReference>
<dbReference type="PANTHER" id="PTHR12993:SF29">
    <property type="entry name" value="BLR3841 PROTEIN"/>
    <property type="match status" value="1"/>
</dbReference>
<dbReference type="AlphaFoldDB" id="A0A7L5DVM4"/>
<keyword evidence="2" id="KW-1185">Reference proteome</keyword>
<dbReference type="InterPro" id="IPR003737">
    <property type="entry name" value="GlcNAc_PI_deacetylase-related"/>
</dbReference>
<dbReference type="InterPro" id="IPR024078">
    <property type="entry name" value="LmbE-like_dom_sf"/>
</dbReference>
<protein>
    <submittedName>
        <fullName evidence="1">PIG-L family deacetylase</fullName>
    </submittedName>
</protein>
<proteinExistence type="predicted"/>
<dbReference type="Proteomes" id="UP000501128">
    <property type="component" value="Chromosome"/>
</dbReference>
<gene>
    <name evidence="1" type="ORF">HH216_17570</name>
</gene>
<dbReference type="KEGG" id="srho:HH216_17570"/>
<dbReference type="RefSeq" id="WP_169551977.1">
    <property type="nucleotide sequence ID" value="NZ_CP051677.1"/>
</dbReference>
<reference evidence="1 2" key="1">
    <citation type="submission" date="2020-04" db="EMBL/GenBank/DDBJ databases">
        <title>Genome sequencing of novel species.</title>
        <authorList>
            <person name="Heo J."/>
            <person name="Kim S.-J."/>
            <person name="Kim J.-S."/>
            <person name="Hong S.-B."/>
            <person name="Kwon S.-W."/>
        </authorList>
    </citation>
    <scope>NUCLEOTIDE SEQUENCE [LARGE SCALE GENOMIC DNA]</scope>
    <source>
        <strain evidence="1 2">CJU-R4</strain>
    </source>
</reference>
<evidence type="ECO:0000313" key="2">
    <source>
        <dbReference type="Proteomes" id="UP000501128"/>
    </source>
</evidence>
<dbReference type="Pfam" id="PF02585">
    <property type="entry name" value="PIG-L"/>
    <property type="match status" value="1"/>
</dbReference>
<dbReference type="GO" id="GO:0016811">
    <property type="term" value="F:hydrolase activity, acting on carbon-nitrogen (but not peptide) bonds, in linear amides"/>
    <property type="evidence" value="ECO:0007669"/>
    <property type="project" value="TreeGrafter"/>
</dbReference>
<accession>A0A7L5DVM4</accession>
<dbReference type="Gene3D" id="3.40.50.10320">
    <property type="entry name" value="LmbE-like"/>
    <property type="match status" value="1"/>
</dbReference>
<dbReference type="EMBL" id="CP051677">
    <property type="protein sequence ID" value="QJD80017.1"/>
    <property type="molecule type" value="Genomic_DNA"/>
</dbReference>
<organism evidence="1 2">
    <name type="scientific">Spirosoma rhododendri</name>
    <dbReference type="NCBI Taxonomy" id="2728024"/>
    <lineage>
        <taxon>Bacteria</taxon>
        <taxon>Pseudomonadati</taxon>
        <taxon>Bacteroidota</taxon>
        <taxon>Cytophagia</taxon>
        <taxon>Cytophagales</taxon>
        <taxon>Cytophagaceae</taxon>
        <taxon>Spirosoma</taxon>
    </lineage>
</organism>
<evidence type="ECO:0000313" key="1">
    <source>
        <dbReference type="EMBL" id="QJD80017.1"/>
    </source>
</evidence>